<name>A0A5Q0QGD5_9SPHI</name>
<evidence type="ECO:0000313" key="4">
    <source>
        <dbReference type="Proteomes" id="UP000326921"/>
    </source>
</evidence>
<evidence type="ECO:0000256" key="1">
    <source>
        <dbReference type="SAM" id="Phobius"/>
    </source>
</evidence>
<dbReference type="Proteomes" id="UP000326921">
    <property type="component" value="Chromosome"/>
</dbReference>
<proteinExistence type="predicted"/>
<sequence>MNTDRPNSPWLSLVTLLGFTFVGALASQIIVIVLFAWLSGKLDLSSLSNPVILATSNRGLLYLLLASSSLGTFLFPAMLLQRIERHQIDYFPARNVQIGLFIGLSFLFLLAASPIMELISRWNMEMSLPESFKSAETWMRTQEDAMADLTKNLVMVDSLSLLLTNIVVMAIIPAVVEEFFFRGALQTICYRIFDNQHAAIWITAIIFSAIHVQFFGFFPRMILGLIFGYAFVWTKNIWVPVFAHFVNNASVTIIAYFFHKQGKTYEDLQSVEIYSPIIYLSSFIITLLIGYYFYKKSKEVNRLNEFELD</sequence>
<dbReference type="GO" id="GO:0006508">
    <property type="term" value="P:proteolysis"/>
    <property type="evidence" value="ECO:0007669"/>
    <property type="project" value="UniProtKB-KW"/>
</dbReference>
<dbReference type="Pfam" id="PF02517">
    <property type="entry name" value="Rce1-like"/>
    <property type="match status" value="1"/>
</dbReference>
<keyword evidence="3" id="KW-0378">Hydrolase</keyword>
<dbReference type="KEGG" id="sphe:GFH32_18055"/>
<gene>
    <name evidence="3" type="ORF">GFH32_18055</name>
</gene>
<dbReference type="AlphaFoldDB" id="A0A5Q0QGD5"/>
<dbReference type="PANTHER" id="PTHR43592">
    <property type="entry name" value="CAAX AMINO TERMINAL PROTEASE"/>
    <property type="match status" value="1"/>
</dbReference>
<protein>
    <submittedName>
        <fullName evidence="3">CPBP family intramembrane metalloprotease</fullName>
    </submittedName>
</protein>
<dbReference type="GO" id="GO:0080120">
    <property type="term" value="P:CAAX-box protein maturation"/>
    <property type="evidence" value="ECO:0007669"/>
    <property type="project" value="UniProtKB-ARBA"/>
</dbReference>
<feature type="transmembrane region" description="Helical" evidence="1">
    <location>
        <begin position="198"/>
        <end position="231"/>
    </location>
</feature>
<keyword evidence="3" id="KW-0482">Metalloprotease</keyword>
<feature type="domain" description="CAAX prenyl protease 2/Lysostaphin resistance protein A-like" evidence="2">
    <location>
        <begin position="162"/>
        <end position="249"/>
    </location>
</feature>
<keyword evidence="1" id="KW-0472">Membrane</keyword>
<reference evidence="3 4" key="1">
    <citation type="submission" date="2019-10" db="EMBL/GenBank/DDBJ databases">
        <authorList>
            <person name="Dong K."/>
        </authorList>
    </citation>
    <scope>NUCLEOTIDE SEQUENCE [LARGE SCALE GENOMIC DNA]</scope>
    <source>
        <strain evidence="4">dk4302</strain>
    </source>
</reference>
<evidence type="ECO:0000313" key="3">
    <source>
        <dbReference type="EMBL" id="QGA28111.1"/>
    </source>
</evidence>
<dbReference type="InterPro" id="IPR003675">
    <property type="entry name" value="Rce1/LyrA-like_dom"/>
</dbReference>
<feature type="transmembrane region" description="Helical" evidence="1">
    <location>
        <begin position="12"/>
        <end position="39"/>
    </location>
</feature>
<keyword evidence="4" id="KW-1185">Reference proteome</keyword>
<feature type="transmembrane region" description="Helical" evidence="1">
    <location>
        <begin position="159"/>
        <end position="177"/>
    </location>
</feature>
<dbReference type="GO" id="GO:0004175">
    <property type="term" value="F:endopeptidase activity"/>
    <property type="evidence" value="ECO:0007669"/>
    <property type="project" value="UniProtKB-ARBA"/>
</dbReference>
<feature type="transmembrane region" description="Helical" evidence="1">
    <location>
        <begin position="100"/>
        <end position="119"/>
    </location>
</feature>
<organism evidence="3 4">
    <name type="scientific">Sphingobacterium zhuxiongii</name>
    <dbReference type="NCBI Taxonomy" id="2662364"/>
    <lineage>
        <taxon>Bacteria</taxon>
        <taxon>Pseudomonadati</taxon>
        <taxon>Bacteroidota</taxon>
        <taxon>Sphingobacteriia</taxon>
        <taxon>Sphingobacteriales</taxon>
        <taxon>Sphingobacteriaceae</taxon>
        <taxon>Sphingobacterium</taxon>
    </lineage>
</organism>
<keyword evidence="1" id="KW-0812">Transmembrane</keyword>
<evidence type="ECO:0000259" key="2">
    <source>
        <dbReference type="Pfam" id="PF02517"/>
    </source>
</evidence>
<dbReference type="EMBL" id="CP045652">
    <property type="protein sequence ID" value="QGA28111.1"/>
    <property type="molecule type" value="Genomic_DNA"/>
</dbReference>
<accession>A0A5Q0QGD5</accession>
<keyword evidence="3" id="KW-0645">Protease</keyword>
<feature type="transmembrane region" description="Helical" evidence="1">
    <location>
        <begin position="271"/>
        <end position="294"/>
    </location>
</feature>
<feature type="transmembrane region" description="Helical" evidence="1">
    <location>
        <begin position="59"/>
        <end position="80"/>
    </location>
</feature>
<keyword evidence="1" id="KW-1133">Transmembrane helix</keyword>
<feature type="transmembrane region" description="Helical" evidence="1">
    <location>
        <begin position="237"/>
        <end position="259"/>
    </location>
</feature>
<dbReference type="RefSeq" id="WP_153512937.1">
    <property type="nucleotide sequence ID" value="NZ_CP045652.1"/>
</dbReference>
<dbReference type="PANTHER" id="PTHR43592:SF15">
    <property type="entry name" value="CAAX AMINO TERMINAL PROTEASE FAMILY PROTEIN"/>
    <property type="match status" value="1"/>
</dbReference>
<dbReference type="GO" id="GO:0008237">
    <property type="term" value="F:metallopeptidase activity"/>
    <property type="evidence" value="ECO:0007669"/>
    <property type="project" value="UniProtKB-KW"/>
</dbReference>